<reference evidence="3 4" key="1">
    <citation type="submission" date="2020-08" db="EMBL/GenBank/DDBJ databases">
        <title>Sphingobacterium sp. DN04309 isolated from aquaculture water.</title>
        <authorList>
            <person name="Zhang M."/>
        </authorList>
    </citation>
    <scope>NUCLEOTIDE SEQUENCE [LARGE SCALE GENOMIC DNA]</scope>
    <source>
        <strain evidence="3 4">DN04309</strain>
    </source>
</reference>
<keyword evidence="2" id="KW-1133">Transmembrane helix</keyword>
<dbReference type="Proteomes" id="UP000651271">
    <property type="component" value="Unassembled WGS sequence"/>
</dbReference>
<name>A0ABR7YCS9_9SPHI</name>
<sequence length="156" mass="18030">MEWYLKVVRDNYANFSGRARRKEFWMFVLFNIIISWGLSLIDQMLGFTYTYQPEPVNLPGMEWMSRYQSTGYLSGIYSLAVIIPSLAVTVRRLHDIGKSGWNILWGFVCCIGWLYLIYLYIQEGENGTNEYGPDPKGGSADPFADQRDTHNPFTNS</sequence>
<proteinExistence type="predicted"/>
<keyword evidence="2" id="KW-0812">Transmembrane</keyword>
<dbReference type="Pfam" id="PF05656">
    <property type="entry name" value="DUF805"/>
    <property type="match status" value="1"/>
</dbReference>
<keyword evidence="4" id="KW-1185">Reference proteome</keyword>
<keyword evidence="2" id="KW-0472">Membrane</keyword>
<feature type="region of interest" description="Disordered" evidence="1">
    <location>
        <begin position="130"/>
        <end position="156"/>
    </location>
</feature>
<evidence type="ECO:0000256" key="2">
    <source>
        <dbReference type="SAM" id="Phobius"/>
    </source>
</evidence>
<dbReference type="InterPro" id="IPR008523">
    <property type="entry name" value="DUF805"/>
</dbReference>
<evidence type="ECO:0000313" key="4">
    <source>
        <dbReference type="Proteomes" id="UP000651271"/>
    </source>
</evidence>
<evidence type="ECO:0000313" key="3">
    <source>
        <dbReference type="EMBL" id="MBD1429120.1"/>
    </source>
</evidence>
<accession>A0ABR7YCS9</accession>
<dbReference type="EMBL" id="JACOIJ010000008">
    <property type="protein sequence ID" value="MBD1429120.1"/>
    <property type="molecule type" value="Genomic_DNA"/>
</dbReference>
<gene>
    <name evidence="3" type="ORF">H8B04_05990</name>
</gene>
<feature type="transmembrane region" description="Helical" evidence="2">
    <location>
        <begin position="102"/>
        <end position="121"/>
    </location>
</feature>
<evidence type="ECO:0000256" key="1">
    <source>
        <dbReference type="SAM" id="MobiDB-lite"/>
    </source>
</evidence>
<protein>
    <submittedName>
        <fullName evidence="3">DUF805 domain-containing protein</fullName>
    </submittedName>
</protein>
<organism evidence="3 4">
    <name type="scientific">Sphingobacterium litopenaei</name>
    <dbReference type="NCBI Taxonomy" id="2763500"/>
    <lineage>
        <taxon>Bacteria</taxon>
        <taxon>Pseudomonadati</taxon>
        <taxon>Bacteroidota</taxon>
        <taxon>Sphingobacteriia</taxon>
        <taxon>Sphingobacteriales</taxon>
        <taxon>Sphingobacteriaceae</taxon>
        <taxon>Sphingobacterium</taxon>
    </lineage>
</organism>
<feature type="transmembrane region" description="Helical" evidence="2">
    <location>
        <begin position="24"/>
        <end position="51"/>
    </location>
</feature>
<dbReference type="RefSeq" id="WP_190301757.1">
    <property type="nucleotide sequence ID" value="NZ_JACOIJ010000008.1"/>
</dbReference>
<dbReference type="PANTHER" id="PTHR34980">
    <property type="entry name" value="INNER MEMBRANE PROTEIN-RELATED-RELATED"/>
    <property type="match status" value="1"/>
</dbReference>
<comment type="caution">
    <text evidence="3">The sequence shown here is derived from an EMBL/GenBank/DDBJ whole genome shotgun (WGS) entry which is preliminary data.</text>
</comment>
<feature type="transmembrane region" description="Helical" evidence="2">
    <location>
        <begin position="71"/>
        <end position="90"/>
    </location>
</feature>
<dbReference type="PANTHER" id="PTHR34980:SF2">
    <property type="entry name" value="INNER MEMBRANE PROTEIN YHAH-RELATED"/>
    <property type="match status" value="1"/>
</dbReference>